<dbReference type="Proteomes" id="UP000290932">
    <property type="component" value="Unassembled WGS sequence"/>
</dbReference>
<evidence type="ECO:0000313" key="1">
    <source>
        <dbReference type="EMBL" id="RXE57290.1"/>
    </source>
</evidence>
<organism evidence="1 2">
    <name type="scientific">Methanoculleus taiwanensis</name>
    <dbReference type="NCBI Taxonomy" id="1550565"/>
    <lineage>
        <taxon>Archaea</taxon>
        <taxon>Methanobacteriati</taxon>
        <taxon>Methanobacteriota</taxon>
        <taxon>Stenosarchaea group</taxon>
        <taxon>Methanomicrobia</taxon>
        <taxon>Methanomicrobiales</taxon>
        <taxon>Methanomicrobiaceae</taxon>
        <taxon>Methanoculleus</taxon>
    </lineage>
</organism>
<dbReference type="RefSeq" id="WP_128693079.1">
    <property type="nucleotide sequence ID" value="NZ_LHQS01000001.1"/>
</dbReference>
<evidence type="ECO:0000313" key="2">
    <source>
        <dbReference type="Proteomes" id="UP000290932"/>
    </source>
</evidence>
<sequence length="209" mass="22960">MDPHYRSRLIAVVIAMIAICSAFSVSPVAGFRLENRDGNGTGATLAEALVMQESTKIEEAFLENVTVYIDSRSDKFEPYKNSSLEGFVNGVYSLEEDAIYLRSDLNPERADETLVQQVGFRVYHRKGLAKSDLLASLTPASGSYLDRICTLPGEVTGATVFANAFMLYYTSPELLESENPELYAYIDLLVETGGDAAVVDDLYRTSEPA</sequence>
<keyword evidence="2" id="KW-1185">Reference proteome</keyword>
<dbReference type="AlphaFoldDB" id="A0A498H614"/>
<name>A0A498H614_9EURY</name>
<dbReference type="EMBL" id="LHQS01000001">
    <property type="protein sequence ID" value="RXE57290.1"/>
    <property type="molecule type" value="Genomic_DNA"/>
</dbReference>
<dbReference type="OrthoDB" id="107208at2157"/>
<proteinExistence type="predicted"/>
<accession>A0A498H614</accession>
<gene>
    <name evidence="1" type="ORF">ABH15_04095</name>
</gene>
<reference evidence="1 2" key="1">
    <citation type="journal article" date="2015" name="Int. J. Syst. Evol. Microbiol.">
        <title>Methanoculleus taiwanensis sp. nov., a methanogen isolated from deep marine sediment at the deformation front area near Taiwan.</title>
        <authorList>
            <person name="Weng C.Y."/>
            <person name="Chen S.C."/>
            <person name="Lai M.C."/>
            <person name="Wu S.Y."/>
            <person name="Lin S."/>
            <person name="Yang T.F."/>
            <person name="Chen P.C."/>
        </authorList>
    </citation>
    <scope>NUCLEOTIDE SEQUENCE [LARGE SCALE GENOMIC DNA]</scope>
    <source>
        <strain evidence="1 2">CYW4</strain>
    </source>
</reference>
<protein>
    <submittedName>
        <fullName evidence="1">Uncharacterized protein</fullName>
    </submittedName>
</protein>
<comment type="caution">
    <text evidence="1">The sequence shown here is derived from an EMBL/GenBank/DDBJ whole genome shotgun (WGS) entry which is preliminary data.</text>
</comment>